<dbReference type="GeneID" id="18925472"/>
<dbReference type="VEuPathDB" id="FungiDB:MELLADRAFT_114800"/>
<reference evidence="3" key="1">
    <citation type="journal article" date="2011" name="Proc. Natl. Acad. Sci. U.S.A.">
        <title>Obligate biotrophy features unraveled by the genomic analysis of rust fungi.</title>
        <authorList>
            <person name="Duplessis S."/>
            <person name="Cuomo C.A."/>
            <person name="Lin Y.-C."/>
            <person name="Aerts A."/>
            <person name="Tisserant E."/>
            <person name="Veneault-Fourrey C."/>
            <person name="Joly D.L."/>
            <person name="Hacquard S."/>
            <person name="Amselem J."/>
            <person name="Cantarel B.L."/>
            <person name="Chiu R."/>
            <person name="Coutinho P.M."/>
            <person name="Feau N."/>
            <person name="Field M."/>
            <person name="Frey P."/>
            <person name="Gelhaye E."/>
            <person name="Goldberg J."/>
            <person name="Grabherr M.G."/>
            <person name="Kodira C.D."/>
            <person name="Kohler A."/>
            <person name="Kuees U."/>
            <person name="Lindquist E.A."/>
            <person name="Lucas S.M."/>
            <person name="Mago R."/>
            <person name="Mauceli E."/>
            <person name="Morin E."/>
            <person name="Murat C."/>
            <person name="Pangilinan J.L."/>
            <person name="Park R."/>
            <person name="Pearson M."/>
            <person name="Quesneville H."/>
            <person name="Rouhier N."/>
            <person name="Sakthikumar S."/>
            <person name="Salamov A.A."/>
            <person name="Schmutz J."/>
            <person name="Selles B."/>
            <person name="Shapiro H."/>
            <person name="Tanguay P."/>
            <person name="Tuskan G.A."/>
            <person name="Henrissat B."/>
            <person name="Van de Peer Y."/>
            <person name="Rouze P."/>
            <person name="Ellis J.G."/>
            <person name="Dodds P.N."/>
            <person name="Schein J.E."/>
            <person name="Zhong S."/>
            <person name="Hamelin R.C."/>
            <person name="Grigoriev I.V."/>
            <person name="Szabo L.J."/>
            <person name="Martin F."/>
        </authorList>
    </citation>
    <scope>NUCLEOTIDE SEQUENCE [LARGE SCALE GENOMIC DNA]</scope>
    <source>
        <strain evidence="3">98AG31 / pathotype 3-4-7</strain>
    </source>
</reference>
<dbReference type="eggNOG" id="ENOG502R2RD">
    <property type="taxonomic scope" value="Eukaryota"/>
</dbReference>
<accession>F4R3A7</accession>
<gene>
    <name evidence="2" type="ORF">MELLADRAFT_114800</name>
</gene>
<feature type="region of interest" description="Disordered" evidence="1">
    <location>
        <begin position="179"/>
        <end position="212"/>
    </location>
</feature>
<organism evidence="3">
    <name type="scientific">Melampsora larici-populina (strain 98AG31 / pathotype 3-4-7)</name>
    <name type="common">Poplar leaf rust fungus</name>
    <dbReference type="NCBI Taxonomy" id="747676"/>
    <lineage>
        <taxon>Eukaryota</taxon>
        <taxon>Fungi</taxon>
        <taxon>Dikarya</taxon>
        <taxon>Basidiomycota</taxon>
        <taxon>Pucciniomycotina</taxon>
        <taxon>Pucciniomycetes</taxon>
        <taxon>Pucciniales</taxon>
        <taxon>Melampsoraceae</taxon>
        <taxon>Melampsora</taxon>
    </lineage>
</organism>
<dbReference type="EMBL" id="GL883090">
    <property type="protein sequence ID" value="EGG12597.1"/>
    <property type="molecule type" value="Genomic_DNA"/>
</dbReference>
<evidence type="ECO:0000313" key="2">
    <source>
        <dbReference type="EMBL" id="EGG12597.1"/>
    </source>
</evidence>
<sequence length="212" mass="23881">MDAPITLNETQDGFHCLQITPNTKISTCVAKAINHLKQVESAPLCLHTIPSNYKTIEKVISSSKKNPMYNSVGKLISIVEIIKREYIAEMINQSSGTTIDKSHPSRNYLYQYNQYGSLESYQLENPCSDPGKISERHDLIIKEFLDEERKRPRQTHTPYMKIYLACTPIMSLKDKPDIFQQESSSSQNSTISTSQPAEIPTQALVSSEVPAV</sequence>
<evidence type="ECO:0000256" key="1">
    <source>
        <dbReference type="SAM" id="MobiDB-lite"/>
    </source>
</evidence>
<dbReference type="Proteomes" id="UP000001072">
    <property type="component" value="Unassembled WGS sequence"/>
</dbReference>
<name>F4R3A7_MELLP</name>
<dbReference type="RefSeq" id="XP_007403535.1">
    <property type="nucleotide sequence ID" value="XM_007403473.1"/>
</dbReference>
<proteinExistence type="predicted"/>
<dbReference type="KEGG" id="mlr:MELLADRAFT_114800"/>
<dbReference type="STRING" id="747676.F4R3A7"/>
<dbReference type="OrthoDB" id="424402at2759"/>
<dbReference type="InParanoid" id="F4R3A7"/>
<dbReference type="HOGENOM" id="CLU_074862_0_0_1"/>
<keyword evidence="3" id="KW-1185">Reference proteome</keyword>
<dbReference type="AlphaFoldDB" id="F4R3A7"/>
<protein>
    <submittedName>
        <fullName evidence="2">Uncharacterized protein</fullName>
    </submittedName>
</protein>
<evidence type="ECO:0000313" key="3">
    <source>
        <dbReference type="Proteomes" id="UP000001072"/>
    </source>
</evidence>
<feature type="compositionally biased region" description="Low complexity" evidence="1">
    <location>
        <begin position="180"/>
        <end position="195"/>
    </location>
</feature>